<comment type="subcellular location">
    <subcellularLocation>
        <location evidence="6">Cytoplasm</location>
    </subcellularLocation>
</comment>
<gene>
    <name evidence="6 7" type="primary">prmA</name>
    <name evidence="7" type="ORF">MAIT1_05407</name>
</gene>
<comment type="catalytic activity">
    <reaction evidence="6">
        <text>L-lysyl-[protein] + 3 S-adenosyl-L-methionine = N(6),N(6),N(6)-trimethyl-L-lysyl-[protein] + 3 S-adenosyl-L-homocysteine + 3 H(+)</text>
        <dbReference type="Rhea" id="RHEA:54192"/>
        <dbReference type="Rhea" id="RHEA-COMP:9752"/>
        <dbReference type="Rhea" id="RHEA-COMP:13826"/>
        <dbReference type="ChEBI" id="CHEBI:15378"/>
        <dbReference type="ChEBI" id="CHEBI:29969"/>
        <dbReference type="ChEBI" id="CHEBI:57856"/>
        <dbReference type="ChEBI" id="CHEBI:59789"/>
        <dbReference type="ChEBI" id="CHEBI:61961"/>
    </reaction>
</comment>
<feature type="binding site" evidence="6">
    <location>
        <position position="166"/>
    </location>
    <ligand>
        <name>S-adenosyl-L-methionine</name>
        <dbReference type="ChEBI" id="CHEBI:59789"/>
    </ligand>
</feature>
<evidence type="ECO:0000313" key="8">
    <source>
        <dbReference type="Proteomes" id="UP000194003"/>
    </source>
</evidence>
<dbReference type="PIRSF" id="PIRSF000401">
    <property type="entry name" value="RPL11_MTase"/>
    <property type="match status" value="1"/>
</dbReference>
<dbReference type="OrthoDB" id="9785995at2"/>
<comment type="caution">
    <text evidence="7">The sequence shown here is derived from an EMBL/GenBank/DDBJ whole genome shotgun (WGS) entry which is preliminary data.</text>
</comment>
<feature type="binding site" evidence="6">
    <location>
        <position position="143"/>
    </location>
    <ligand>
        <name>S-adenosyl-L-methionine</name>
        <dbReference type="ChEBI" id="CHEBI:59789"/>
    </ligand>
</feature>
<dbReference type="InterPro" id="IPR029063">
    <property type="entry name" value="SAM-dependent_MTases_sf"/>
</dbReference>
<dbReference type="InterPro" id="IPR050078">
    <property type="entry name" value="Ribosomal_L11_MeTrfase_PrmA"/>
</dbReference>
<name>A0A1Y2K491_9PROT</name>
<reference evidence="7 8" key="1">
    <citation type="journal article" date="2016" name="BMC Genomics">
        <title>Combined genomic and structural analyses of a cultured magnetotactic bacterium reveals its niche adaptation to a dynamic environment.</title>
        <authorList>
            <person name="Araujo A.C."/>
            <person name="Morillo V."/>
            <person name="Cypriano J."/>
            <person name="Teixeira L.C."/>
            <person name="Leao P."/>
            <person name="Lyra S."/>
            <person name="Almeida L.G."/>
            <person name="Bazylinski D.A."/>
            <person name="Vasconcellos A.T."/>
            <person name="Abreu F."/>
            <person name="Lins U."/>
        </authorList>
    </citation>
    <scope>NUCLEOTIDE SEQUENCE [LARGE SCALE GENOMIC DNA]</scope>
    <source>
        <strain evidence="7 8">IT-1</strain>
    </source>
</reference>
<evidence type="ECO:0000256" key="3">
    <source>
        <dbReference type="ARBA" id="ARBA00022603"/>
    </source>
</evidence>
<dbReference type="GO" id="GO:0016279">
    <property type="term" value="F:protein-lysine N-methyltransferase activity"/>
    <property type="evidence" value="ECO:0007669"/>
    <property type="project" value="RHEA"/>
</dbReference>
<feature type="binding site" evidence="6">
    <location>
        <position position="230"/>
    </location>
    <ligand>
        <name>S-adenosyl-L-methionine</name>
        <dbReference type="ChEBI" id="CHEBI:59789"/>
    </ligand>
</feature>
<organism evidence="7 8">
    <name type="scientific">Magnetofaba australis IT-1</name>
    <dbReference type="NCBI Taxonomy" id="1434232"/>
    <lineage>
        <taxon>Bacteria</taxon>
        <taxon>Pseudomonadati</taxon>
        <taxon>Pseudomonadota</taxon>
        <taxon>Magnetococcia</taxon>
        <taxon>Magnetococcales</taxon>
        <taxon>Magnetococcaceae</taxon>
        <taxon>Magnetofaba</taxon>
    </lineage>
</organism>
<dbReference type="GO" id="GO:0005737">
    <property type="term" value="C:cytoplasm"/>
    <property type="evidence" value="ECO:0007669"/>
    <property type="project" value="UniProtKB-SubCell"/>
</dbReference>
<dbReference type="RefSeq" id="WP_158089604.1">
    <property type="nucleotide sequence ID" value="NZ_LVJN01000020.1"/>
</dbReference>
<dbReference type="Gene3D" id="3.40.50.150">
    <property type="entry name" value="Vaccinia Virus protein VP39"/>
    <property type="match status" value="1"/>
</dbReference>
<keyword evidence="7" id="KW-0687">Ribonucleoprotein</keyword>
<dbReference type="SUPFAM" id="SSF53335">
    <property type="entry name" value="S-adenosyl-L-methionine-dependent methyltransferases"/>
    <property type="match status" value="1"/>
</dbReference>
<dbReference type="EC" id="2.1.1.-" evidence="6"/>
<evidence type="ECO:0000313" key="7">
    <source>
        <dbReference type="EMBL" id="OSM02477.1"/>
    </source>
</evidence>
<keyword evidence="7" id="KW-0689">Ribosomal protein</keyword>
<comment type="similarity">
    <text evidence="1 6">Belongs to the methyltransferase superfamily. PrmA family.</text>
</comment>
<keyword evidence="3 6" id="KW-0489">Methyltransferase</keyword>
<keyword evidence="4 6" id="KW-0808">Transferase</keyword>
<dbReference type="STRING" id="1434232.MAIT1_05407"/>
<dbReference type="InterPro" id="IPR004498">
    <property type="entry name" value="Ribosomal_PrmA_MeTrfase"/>
</dbReference>
<dbReference type="HAMAP" id="MF_00735">
    <property type="entry name" value="Methyltr_PrmA"/>
    <property type="match status" value="1"/>
</dbReference>
<comment type="function">
    <text evidence="6">Methylates ribosomal protein L11.</text>
</comment>
<evidence type="ECO:0000256" key="4">
    <source>
        <dbReference type="ARBA" id="ARBA00022679"/>
    </source>
</evidence>
<dbReference type="GO" id="GO:0005840">
    <property type="term" value="C:ribosome"/>
    <property type="evidence" value="ECO:0007669"/>
    <property type="project" value="UniProtKB-KW"/>
</dbReference>
<dbReference type="PANTHER" id="PTHR43648">
    <property type="entry name" value="ELECTRON TRANSFER FLAVOPROTEIN BETA SUBUNIT LYSINE METHYLTRANSFERASE"/>
    <property type="match status" value="1"/>
</dbReference>
<evidence type="ECO:0000256" key="1">
    <source>
        <dbReference type="ARBA" id="ARBA00009741"/>
    </source>
</evidence>
<sequence>MWTLHVETGPQWESVVSDWMEEAGSAGVSVVDIGDEPALHGQPTFAQCRVSGYFDDAANRAALEAGLSVRLASAGADVLPAMQWEQLVEQDWQNAWKEHFQPIEIGVSLLIQPTWLPMDGAGQRQVVLIDPEMAFGSGGHETTAGCLQRVDLLAQEKGLGRVLDMGVGSGILAISALKLGAQSALGVDLDPVAVETSARNAELNGVAESYTAQLGDTPPTGEAYDLVFANILAEPLLAMLQTDDNGAAPLAACVAPGGYLILSGMLREQADALSYACEQCGLTVEPIAYYGDWAVVTARRD</sequence>
<keyword evidence="8" id="KW-1185">Reference proteome</keyword>
<dbReference type="PANTHER" id="PTHR43648:SF1">
    <property type="entry name" value="ELECTRON TRANSFER FLAVOPROTEIN BETA SUBUNIT LYSINE METHYLTRANSFERASE"/>
    <property type="match status" value="1"/>
</dbReference>
<dbReference type="EMBL" id="LVJN01000020">
    <property type="protein sequence ID" value="OSM02477.1"/>
    <property type="molecule type" value="Genomic_DNA"/>
</dbReference>
<proteinExistence type="inferred from homology"/>
<evidence type="ECO:0000256" key="5">
    <source>
        <dbReference type="ARBA" id="ARBA00022691"/>
    </source>
</evidence>
<protein>
    <recommendedName>
        <fullName evidence="6">Ribosomal protein L11 methyltransferase</fullName>
        <shortName evidence="6">L11 Mtase</shortName>
        <ecNumber evidence="6">2.1.1.-</ecNumber>
    </recommendedName>
</protein>
<dbReference type="Proteomes" id="UP000194003">
    <property type="component" value="Unassembled WGS sequence"/>
</dbReference>
<keyword evidence="5 6" id="KW-0949">S-adenosyl-L-methionine</keyword>
<evidence type="ECO:0000256" key="2">
    <source>
        <dbReference type="ARBA" id="ARBA00022490"/>
    </source>
</evidence>
<dbReference type="GO" id="GO:0032259">
    <property type="term" value="P:methylation"/>
    <property type="evidence" value="ECO:0007669"/>
    <property type="project" value="UniProtKB-KW"/>
</dbReference>
<dbReference type="CDD" id="cd02440">
    <property type="entry name" value="AdoMet_MTases"/>
    <property type="match status" value="1"/>
</dbReference>
<feature type="binding site" evidence="6">
    <location>
        <position position="188"/>
    </location>
    <ligand>
        <name>S-adenosyl-L-methionine</name>
        <dbReference type="ChEBI" id="CHEBI:59789"/>
    </ligand>
</feature>
<evidence type="ECO:0000256" key="6">
    <source>
        <dbReference type="HAMAP-Rule" id="MF_00735"/>
    </source>
</evidence>
<dbReference type="Pfam" id="PF06325">
    <property type="entry name" value="PrmA"/>
    <property type="match status" value="1"/>
</dbReference>
<accession>A0A1Y2K491</accession>
<dbReference type="AlphaFoldDB" id="A0A1Y2K491"/>
<keyword evidence="2 6" id="KW-0963">Cytoplasm</keyword>